<dbReference type="InterPro" id="IPR013087">
    <property type="entry name" value="Znf_C2H2_type"/>
</dbReference>
<keyword evidence="11" id="KW-1185">Reference proteome</keyword>
<keyword evidence="6" id="KW-0539">Nucleus</keyword>
<dbReference type="SMART" id="SM00355">
    <property type="entry name" value="ZnF_C2H2"/>
    <property type="match status" value="2"/>
</dbReference>
<protein>
    <recommendedName>
        <fullName evidence="9">C2H2-type domain-containing protein</fullName>
    </recommendedName>
</protein>
<dbReference type="PROSITE" id="PS00028">
    <property type="entry name" value="ZINC_FINGER_C2H2_1"/>
    <property type="match status" value="2"/>
</dbReference>
<dbReference type="GO" id="GO:0000981">
    <property type="term" value="F:DNA-binding transcription factor activity, RNA polymerase II-specific"/>
    <property type="evidence" value="ECO:0007669"/>
    <property type="project" value="InterPro"/>
</dbReference>
<reference evidence="11" key="1">
    <citation type="journal article" date="2016" name="Genome Announc.">
        <title>Draft genome sequences of fungus Aspergillus calidoustus.</title>
        <authorList>
            <person name="Horn F."/>
            <person name="Linde J."/>
            <person name="Mattern D.J."/>
            <person name="Walther G."/>
            <person name="Guthke R."/>
            <person name="Scherlach K."/>
            <person name="Martin K."/>
            <person name="Brakhage A.A."/>
            <person name="Petzke L."/>
            <person name="Valiante V."/>
        </authorList>
    </citation>
    <scope>NUCLEOTIDE SEQUENCE [LARGE SCALE GENOMIC DNA]</scope>
    <source>
        <strain evidence="11">SF006504</strain>
    </source>
</reference>
<dbReference type="InterPro" id="IPR007219">
    <property type="entry name" value="XnlR_reg_dom"/>
</dbReference>
<keyword evidence="4 7" id="KW-0863">Zinc-finger</keyword>
<evidence type="ECO:0000256" key="1">
    <source>
        <dbReference type="ARBA" id="ARBA00004123"/>
    </source>
</evidence>
<dbReference type="FunFam" id="3.30.160.60:FF:002343">
    <property type="entry name" value="Zinc finger protein 33A"/>
    <property type="match status" value="1"/>
</dbReference>
<dbReference type="Pfam" id="PF04082">
    <property type="entry name" value="Fungal_trans"/>
    <property type="match status" value="1"/>
</dbReference>
<dbReference type="InterPro" id="IPR036236">
    <property type="entry name" value="Znf_C2H2_sf"/>
</dbReference>
<evidence type="ECO:0000256" key="4">
    <source>
        <dbReference type="ARBA" id="ARBA00022771"/>
    </source>
</evidence>
<evidence type="ECO:0000256" key="6">
    <source>
        <dbReference type="ARBA" id="ARBA00023242"/>
    </source>
</evidence>
<dbReference type="GO" id="GO:0005634">
    <property type="term" value="C:nucleus"/>
    <property type="evidence" value="ECO:0007669"/>
    <property type="project" value="UniProtKB-SubCell"/>
</dbReference>
<dbReference type="OMA" id="RICPWCS"/>
<dbReference type="EMBL" id="CDMC01000002">
    <property type="protein sequence ID" value="CEN59966.1"/>
    <property type="molecule type" value="Genomic_DNA"/>
</dbReference>
<evidence type="ECO:0000259" key="9">
    <source>
        <dbReference type="PROSITE" id="PS50157"/>
    </source>
</evidence>
<sequence>MSDTPSRIRGQRLCPWCSKSFTKEEHLARHVRTHTKEKPFVCRVCNKAFSRHDSLLRHRRSHKSAESASPRVVEVATFTSDTMNLDVHSLSQNTPSRRAQSNYEARPSLPREFPNPPCAQGVQDLARMNHVSHPTMSDDGIGHHSLAGDVVRSYPSPWLENVSLGPQSTTEPETAGPGHPPMTNSTRSNDWVFNFIPQTPVWLAQDDFDLDALNSSIIASTSYFLPPEPLPTIIEPPAPVPEHNVPPSVEDAVQKEWFTYTASSQSGYITPDIGSEETHVDDAYRTNLAVKLQHQVPVFPLPSTDFLNMCIQTYFSKFHPLFPVIHAPTFRPSAINSLLLLSICSIGSLFVGLSHAQSQGEKIFETLNKAILSSWEGYMSERGTGVTAMIQAALIGQTFGLLSGRQKDLFIAQTFHGTLWARRYRMFKPKKASDSISLEEVLHRPQNAWRTWAQTEERNRIAAALHIHDVEIAELFVTDPYLRHSPPKRPVLCNDELWNASAAEAWSRLMVEHLSSTQGAEANTRSHSPPGSTPRLHAYLELEALSAFMMESKTQTVANQPDDGNSLEQIDCAFTSSLITFYTTHLKPYHQREGPDPLSLLVLWHGVFISLSADIDSLELAIGREGAHQARSPRIATYVRAWANSSRGQRAAIHAALVLRHLEQLPLSMEPAIHVPRVVFRAAIAWYCYTKYHDLDRQDYAHSAGGNTTGLVPDFPELKEMEVNCRQALFPASGWKTGSTRRSAMAESTTFGGLVDLLQRMGHWGLSKRLAGILRLLLPGIEREEERRVDG</sequence>
<feature type="region of interest" description="Disordered" evidence="8">
    <location>
        <begin position="162"/>
        <end position="186"/>
    </location>
</feature>
<feature type="compositionally biased region" description="Polar residues" evidence="8">
    <location>
        <begin position="86"/>
        <end position="103"/>
    </location>
</feature>
<gene>
    <name evidence="10" type="ORF">ASPCAL02407</name>
</gene>
<dbReference type="OrthoDB" id="10018191at2759"/>
<evidence type="ECO:0000256" key="5">
    <source>
        <dbReference type="ARBA" id="ARBA00022833"/>
    </source>
</evidence>
<dbReference type="AlphaFoldDB" id="A0A0U5GM50"/>
<dbReference type="GO" id="GO:0006351">
    <property type="term" value="P:DNA-templated transcription"/>
    <property type="evidence" value="ECO:0007669"/>
    <property type="project" value="InterPro"/>
</dbReference>
<dbReference type="CDD" id="cd12148">
    <property type="entry name" value="fungal_TF_MHR"/>
    <property type="match status" value="1"/>
</dbReference>
<dbReference type="InterPro" id="IPR051059">
    <property type="entry name" value="VerF-like"/>
</dbReference>
<evidence type="ECO:0000256" key="2">
    <source>
        <dbReference type="ARBA" id="ARBA00022723"/>
    </source>
</evidence>
<keyword evidence="3" id="KW-0677">Repeat</keyword>
<evidence type="ECO:0000256" key="3">
    <source>
        <dbReference type="ARBA" id="ARBA00022737"/>
    </source>
</evidence>
<organism evidence="10 11">
    <name type="scientific">Aspergillus calidoustus</name>
    <dbReference type="NCBI Taxonomy" id="454130"/>
    <lineage>
        <taxon>Eukaryota</taxon>
        <taxon>Fungi</taxon>
        <taxon>Dikarya</taxon>
        <taxon>Ascomycota</taxon>
        <taxon>Pezizomycotina</taxon>
        <taxon>Eurotiomycetes</taxon>
        <taxon>Eurotiomycetidae</taxon>
        <taxon>Eurotiales</taxon>
        <taxon>Aspergillaceae</taxon>
        <taxon>Aspergillus</taxon>
        <taxon>Aspergillus subgen. Nidulantes</taxon>
    </lineage>
</organism>
<name>A0A0U5GM50_ASPCI</name>
<dbReference type="PANTHER" id="PTHR40626">
    <property type="entry name" value="MIP31509P"/>
    <property type="match status" value="1"/>
</dbReference>
<comment type="subcellular location">
    <subcellularLocation>
        <location evidence="1">Nucleus</location>
    </subcellularLocation>
</comment>
<dbReference type="GO" id="GO:0000978">
    <property type="term" value="F:RNA polymerase II cis-regulatory region sequence-specific DNA binding"/>
    <property type="evidence" value="ECO:0007669"/>
    <property type="project" value="InterPro"/>
</dbReference>
<evidence type="ECO:0000256" key="8">
    <source>
        <dbReference type="SAM" id="MobiDB-lite"/>
    </source>
</evidence>
<evidence type="ECO:0000313" key="11">
    <source>
        <dbReference type="Proteomes" id="UP000054771"/>
    </source>
</evidence>
<evidence type="ECO:0000313" key="10">
    <source>
        <dbReference type="EMBL" id="CEN59966.1"/>
    </source>
</evidence>
<accession>A0A0U5GM50</accession>
<dbReference type="Pfam" id="PF00096">
    <property type="entry name" value="zf-C2H2"/>
    <property type="match status" value="2"/>
</dbReference>
<keyword evidence="2" id="KW-0479">Metal-binding</keyword>
<evidence type="ECO:0000256" key="7">
    <source>
        <dbReference type="PROSITE-ProRule" id="PRU00042"/>
    </source>
</evidence>
<dbReference type="GO" id="GO:0000785">
    <property type="term" value="C:chromatin"/>
    <property type="evidence" value="ECO:0007669"/>
    <property type="project" value="TreeGrafter"/>
</dbReference>
<keyword evidence="5" id="KW-0862">Zinc</keyword>
<feature type="region of interest" description="Disordered" evidence="8">
    <location>
        <begin position="86"/>
        <end position="116"/>
    </location>
</feature>
<dbReference type="PANTHER" id="PTHR40626:SF11">
    <property type="entry name" value="ZINC FINGER PROTEIN YPR022C"/>
    <property type="match status" value="1"/>
</dbReference>
<proteinExistence type="predicted"/>
<dbReference type="Gene3D" id="3.30.160.60">
    <property type="entry name" value="Classic Zinc Finger"/>
    <property type="match status" value="2"/>
</dbReference>
<feature type="domain" description="C2H2-type" evidence="9">
    <location>
        <begin position="40"/>
        <end position="67"/>
    </location>
</feature>
<feature type="domain" description="C2H2-type" evidence="9">
    <location>
        <begin position="12"/>
        <end position="39"/>
    </location>
</feature>
<dbReference type="GO" id="GO:0008270">
    <property type="term" value="F:zinc ion binding"/>
    <property type="evidence" value="ECO:0007669"/>
    <property type="project" value="UniProtKB-KW"/>
</dbReference>
<dbReference type="Proteomes" id="UP000054771">
    <property type="component" value="Unassembled WGS sequence"/>
</dbReference>
<dbReference type="SUPFAM" id="SSF57667">
    <property type="entry name" value="beta-beta-alpha zinc fingers"/>
    <property type="match status" value="1"/>
</dbReference>
<dbReference type="STRING" id="454130.A0A0U5GM50"/>
<dbReference type="PROSITE" id="PS50157">
    <property type="entry name" value="ZINC_FINGER_C2H2_2"/>
    <property type="match status" value="2"/>
</dbReference>